<gene>
    <name evidence="2" type="ORF">GM543_02615</name>
</gene>
<comment type="caution">
    <text evidence="2">The sequence shown here is derived from an EMBL/GenBank/DDBJ whole genome shotgun (WGS) entry which is preliminary data.</text>
</comment>
<protein>
    <submittedName>
        <fullName evidence="2">Phosphoesterase</fullName>
    </submittedName>
</protein>
<dbReference type="AlphaFoldDB" id="A0A6I3U2G7"/>
<dbReference type="InterPro" id="IPR004843">
    <property type="entry name" value="Calcineurin-like_PHP"/>
</dbReference>
<accession>A0A6I3U2G7</accession>
<organism evidence="2 3">
    <name type="scientific">Streptococcus pneumoniae</name>
    <dbReference type="NCBI Taxonomy" id="1313"/>
    <lineage>
        <taxon>Bacteria</taxon>
        <taxon>Bacillati</taxon>
        <taxon>Bacillota</taxon>
        <taxon>Bacilli</taxon>
        <taxon>Lactobacillales</taxon>
        <taxon>Streptococcaceae</taxon>
        <taxon>Streptococcus</taxon>
    </lineage>
</organism>
<reference evidence="2 3" key="1">
    <citation type="submission" date="2019-11" db="EMBL/GenBank/DDBJ databases">
        <title>Growth characteristics of pneumococcus vary with the chemical composition of the capsule and with environmental conditions.</title>
        <authorList>
            <person name="Tothpal A."/>
            <person name="Desobry K."/>
            <person name="Joshi S."/>
            <person name="Wyllie A.L."/>
            <person name="Weinberger D.M."/>
        </authorList>
    </citation>
    <scope>NUCLEOTIDE SEQUENCE [LARGE SCALE GENOMIC DNA]</scope>
    <source>
        <strain evidence="3">pnumococcus35B</strain>
    </source>
</reference>
<feature type="domain" description="Calcineurin-like phosphoesterase" evidence="1">
    <location>
        <begin position="4"/>
        <end position="40"/>
    </location>
</feature>
<sequence length="50" mass="5464">MNHKIAILSDVHGNATALEAVIADAKNQGASEYWLLGDIFLLLNENQRAN</sequence>
<proteinExistence type="predicted"/>
<dbReference type="CDD" id="cd00838">
    <property type="entry name" value="MPP_superfamily"/>
    <property type="match status" value="1"/>
</dbReference>
<evidence type="ECO:0000259" key="1">
    <source>
        <dbReference type="Pfam" id="PF00149"/>
    </source>
</evidence>
<dbReference type="InterPro" id="IPR029052">
    <property type="entry name" value="Metallo-depent_PP-like"/>
</dbReference>
<dbReference type="EMBL" id="WNHX01000007">
    <property type="protein sequence ID" value="MTV86447.1"/>
    <property type="molecule type" value="Genomic_DNA"/>
</dbReference>
<dbReference type="Pfam" id="PF00149">
    <property type="entry name" value="Metallophos"/>
    <property type="match status" value="1"/>
</dbReference>
<dbReference type="Gene3D" id="3.60.21.10">
    <property type="match status" value="1"/>
</dbReference>
<name>A0A6I3U2G7_STREE</name>
<dbReference type="GO" id="GO:0016787">
    <property type="term" value="F:hydrolase activity"/>
    <property type="evidence" value="ECO:0007669"/>
    <property type="project" value="InterPro"/>
</dbReference>
<dbReference type="SUPFAM" id="SSF56300">
    <property type="entry name" value="Metallo-dependent phosphatases"/>
    <property type="match status" value="1"/>
</dbReference>
<dbReference type="Proteomes" id="UP000469505">
    <property type="component" value="Unassembled WGS sequence"/>
</dbReference>
<evidence type="ECO:0000313" key="2">
    <source>
        <dbReference type="EMBL" id="MTV86447.1"/>
    </source>
</evidence>
<evidence type="ECO:0000313" key="3">
    <source>
        <dbReference type="Proteomes" id="UP000469505"/>
    </source>
</evidence>